<accession>A0A815KKL0</accession>
<dbReference type="EMBL" id="CAJNOG010000996">
    <property type="protein sequence ID" value="CAF1394547.1"/>
    <property type="molecule type" value="Genomic_DNA"/>
</dbReference>
<feature type="transmembrane region" description="Helical" evidence="1">
    <location>
        <begin position="194"/>
        <end position="212"/>
    </location>
</feature>
<dbReference type="PANTHER" id="PTHR34205">
    <property type="entry name" value="TRANSMEMBRANE PROTEIN"/>
    <property type="match status" value="1"/>
</dbReference>
<feature type="transmembrane region" description="Helical" evidence="1">
    <location>
        <begin position="85"/>
        <end position="107"/>
    </location>
</feature>
<feature type="transmembrane region" description="Helical" evidence="1">
    <location>
        <begin position="219"/>
        <end position="236"/>
    </location>
</feature>
<organism evidence="2 3">
    <name type="scientific">Adineta steineri</name>
    <dbReference type="NCBI Taxonomy" id="433720"/>
    <lineage>
        <taxon>Eukaryota</taxon>
        <taxon>Metazoa</taxon>
        <taxon>Spiralia</taxon>
        <taxon>Gnathifera</taxon>
        <taxon>Rotifera</taxon>
        <taxon>Eurotatoria</taxon>
        <taxon>Bdelloidea</taxon>
        <taxon>Adinetida</taxon>
        <taxon>Adinetidae</taxon>
        <taxon>Adineta</taxon>
    </lineage>
</organism>
<proteinExistence type="predicted"/>
<dbReference type="InterPro" id="IPR009305">
    <property type="entry name" value="Mpo1-like"/>
</dbReference>
<keyword evidence="1" id="KW-0812">Transmembrane</keyword>
<feature type="transmembrane region" description="Helical" evidence="1">
    <location>
        <begin position="144"/>
        <end position="162"/>
    </location>
</feature>
<keyword evidence="1" id="KW-0472">Membrane</keyword>
<comment type="caution">
    <text evidence="2">The sequence shown here is derived from an EMBL/GenBank/DDBJ whole genome shotgun (WGS) entry which is preliminary data.</text>
</comment>
<keyword evidence="1" id="KW-1133">Transmembrane helix</keyword>
<dbReference type="Pfam" id="PF06127">
    <property type="entry name" value="Mpo1-like"/>
    <property type="match status" value="2"/>
</dbReference>
<evidence type="ECO:0000313" key="3">
    <source>
        <dbReference type="Proteomes" id="UP000663845"/>
    </source>
</evidence>
<reference evidence="2" key="1">
    <citation type="submission" date="2021-02" db="EMBL/GenBank/DDBJ databases">
        <authorList>
            <person name="Nowell W R."/>
        </authorList>
    </citation>
    <scope>NUCLEOTIDE SEQUENCE</scope>
</reference>
<name>A0A815KKL0_9BILA</name>
<feature type="transmembrane region" description="Helical" evidence="1">
    <location>
        <begin position="12"/>
        <end position="33"/>
    </location>
</feature>
<gene>
    <name evidence="2" type="ORF">JYZ213_LOCUS37404</name>
</gene>
<dbReference type="PANTHER" id="PTHR34205:SF2">
    <property type="entry name" value="DUF962 DOMAIN-CONTAINING PROTEIN"/>
    <property type="match status" value="1"/>
</dbReference>
<dbReference type="Proteomes" id="UP000663845">
    <property type="component" value="Unassembled WGS sequence"/>
</dbReference>
<evidence type="ECO:0000256" key="1">
    <source>
        <dbReference type="SAM" id="Phobius"/>
    </source>
</evidence>
<evidence type="ECO:0000313" key="2">
    <source>
        <dbReference type="EMBL" id="CAF1394547.1"/>
    </source>
</evidence>
<sequence>MGKKTQSIEKKRSSSLPGIVFCTLVIALASVVLQTRNSPPLNEYLSKEISPTKPYETFEEFYPHYLDEHSQQTTRQWHYVGTSLFLIYMLFNPLLVLPILAGGLTAYSSIPFFRHLSNGLPEMGLFMMVYIIGGKLITRSFKKTFIPVILGYSFAWIGHFFFEHNKPATFIYPSFSLMGDFHMVYDAIRSSNGLPEMGLFMMVYIIGGKLITRSFKKTFIPLILGYSFAWIGHFFFEHNKPATFIYPSFSLMGDFHMVYDAIRSLA</sequence>
<protein>
    <submittedName>
        <fullName evidence="2">Uncharacterized protein</fullName>
    </submittedName>
</protein>
<dbReference type="AlphaFoldDB" id="A0A815KKL0"/>